<keyword evidence="4" id="KW-0413">Isomerase</keyword>
<dbReference type="SUPFAM" id="SSF52540">
    <property type="entry name" value="P-loop containing nucleoside triphosphate hydrolases"/>
    <property type="match status" value="1"/>
</dbReference>
<dbReference type="EnsemblMetazoa" id="XM_022811322">
    <property type="protein sequence ID" value="XP_022667057"/>
    <property type="gene ID" value="LOC111252820"/>
</dbReference>
<keyword evidence="9" id="KW-1133">Transmembrane helix</keyword>
<keyword evidence="2 7" id="KW-0547">Nucleotide-binding</keyword>
<dbReference type="GO" id="GO:0016887">
    <property type="term" value="F:ATP hydrolysis activity"/>
    <property type="evidence" value="ECO:0007669"/>
    <property type="project" value="InterPro"/>
</dbReference>
<dbReference type="GeneID" id="111252820"/>
<dbReference type="RefSeq" id="XP_022667057.1">
    <property type="nucleotide sequence ID" value="XM_022811322.1"/>
</dbReference>
<evidence type="ECO:0000313" key="12">
    <source>
        <dbReference type="Proteomes" id="UP000594260"/>
    </source>
</evidence>
<dbReference type="PANTHER" id="PTHR23074:SF86">
    <property type="entry name" value="SPASTIN"/>
    <property type="match status" value="1"/>
</dbReference>
<dbReference type="EC" id="5.6.1.1" evidence="6"/>
<keyword evidence="12" id="KW-1185">Reference proteome</keyword>
<dbReference type="GO" id="GO:0000070">
    <property type="term" value="P:mitotic sister chromatid segregation"/>
    <property type="evidence" value="ECO:0007669"/>
    <property type="project" value="UniProtKB-ARBA"/>
</dbReference>
<dbReference type="InParanoid" id="A0A7M7KK84"/>
<evidence type="ECO:0000256" key="3">
    <source>
        <dbReference type="ARBA" id="ARBA00022840"/>
    </source>
</evidence>
<feature type="transmembrane region" description="Helical" evidence="9">
    <location>
        <begin position="21"/>
        <end position="48"/>
    </location>
</feature>
<dbReference type="InterPro" id="IPR003959">
    <property type="entry name" value="ATPase_AAA_core"/>
</dbReference>
<feature type="compositionally biased region" description="Basic and acidic residues" evidence="8">
    <location>
        <begin position="246"/>
        <end position="262"/>
    </location>
</feature>
<keyword evidence="9" id="KW-0472">Membrane</keyword>
<reference evidence="11" key="1">
    <citation type="submission" date="2021-01" db="UniProtKB">
        <authorList>
            <consortium name="EnsemblMetazoa"/>
        </authorList>
    </citation>
    <scope>IDENTIFICATION</scope>
</reference>
<dbReference type="GO" id="GO:0008568">
    <property type="term" value="F:microtubule severing ATPase activity"/>
    <property type="evidence" value="ECO:0007669"/>
    <property type="project" value="UniProtKB-EC"/>
</dbReference>
<name>A0A7M7KK84_VARDE</name>
<dbReference type="Pfam" id="PF17862">
    <property type="entry name" value="AAA_lid_3"/>
    <property type="match status" value="1"/>
</dbReference>
<feature type="compositionally biased region" description="Polar residues" evidence="8">
    <location>
        <begin position="225"/>
        <end position="244"/>
    </location>
</feature>
<dbReference type="OrthoDB" id="10251136at2759"/>
<dbReference type="Proteomes" id="UP000594260">
    <property type="component" value="Unplaced"/>
</dbReference>
<sequence>MHRGARMTLQEQWSGQPPLMALLHVVKLLLYYLYCALRFIVSTLWGVLSQRGDNNPIVGRERQRLEEQFFAYYTRGYSFLKEAIEADEADGVAEALEEFKDRAVHFYTQGIREFRKGLTAGNTLAKMAPSEEIVYTHQKMAKFIVLAEKRLSFLETDESHHVLQQQHSNQVDQSALQSLQGVGARRNWEKPSHAIMRMSEAGPSWLKSAEDRVQEPWRPPGKGGCSSNKPLLGNISGTGLTRKNSVPRERSLGRAVDMRPKGDPSTASLPRRGVLAKRGTAAGIAPKPGVSARSLPGTPSRVSLHSIKGIEPKLISIIAAEIMDSGPKVRLDDVAGQELAKQALREMVILPTQRPDLFTGLRKPPRGLLLFGPPGNGKTMLAKAVAHESSLTFLNISAATLTSKYVGEGEKLVRALFAVARELEPSIVFIDELDSLLSARRESEHEASRRLKTELLSEMDGLHSGASNAEDRVLVMGATNRPFELDDAALRRFPRRVYVGLPDESTRVDLLRQLLSNPNVASNLSNEDLTMLAKWTDGYSGSDLTHLARDAALAPLRDFDADQLRSLDVHHVREISLVDFRQSLGKIRRSLDKRSLVALEKWNHEYGDVTI</sequence>
<dbReference type="PROSITE" id="PS00674">
    <property type="entry name" value="AAA"/>
    <property type="match status" value="1"/>
</dbReference>
<evidence type="ECO:0000256" key="4">
    <source>
        <dbReference type="ARBA" id="ARBA00023235"/>
    </source>
</evidence>
<dbReference type="InterPro" id="IPR050304">
    <property type="entry name" value="MT-severing_AAA_ATPase"/>
</dbReference>
<dbReference type="GO" id="GO:0005524">
    <property type="term" value="F:ATP binding"/>
    <property type="evidence" value="ECO:0007669"/>
    <property type="project" value="UniProtKB-KW"/>
</dbReference>
<evidence type="ECO:0000256" key="5">
    <source>
        <dbReference type="ARBA" id="ARBA00036378"/>
    </source>
</evidence>
<dbReference type="FunFam" id="1.10.8.60:FF:000022">
    <property type="entry name" value="Fidgetin like 1"/>
    <property type="match status" value="1"/>
</dbReference>
<dbReference type="GO" id="GO:0051013">
    <property type="term" value="P:microtubule severing"/>
    <property type="evidence" value="ECO:0007669"/>
    <property type="project" value="UniProtKB-ARBA"/>
</dbReference>
<evidence type="ECO:0000256" key="1">
    <source>
        <dbReference type="ARBA" id="ARBA00022701"/>
    </source>
</evidence>
<organism evidence="11 12">
    <name type="scientific">Varroa destructor</name>
    <name type="common">Honeybee mite</name>
    <dbReference type="NCBI Taxonomy" id="109461"/>
    <lineage>
        <taxon>Eukaryota</taxon>
        <taxon>Metazoa</taxon>
        <taxon>Ecdysozoa</taxon>
        <taxon>Arthropoda</taxon>
        <taxon>Chelicerata</taxon>
        <taxon>Arachnida</taxon>
        <taxon>Acari</taxon>
        <taxon>Parasitiformes</taxon>
        <taxon>Mesostigmata</taxon>
        <taxon>Gamasina</taxon>
        <taxon>Dermanyssoidea</taxon>
        <taxon>Varroidae</taxon>
        <taxon>Varroa</taxon>
    </lineage>
</organism>
<evidence type="ECO:0000256" key="6">
    <source>
        <dbReference type="ARBA" id="ARBA00038871"/>
    </source>
</evidence>
<dbReference type="PANTHER" id="PTHR23074">
    <property type="entry name" value="AAA DOMAIN-CONTAINING"/>
    <property type="match status" value="1"/>
</dbReference>
<dbReference type="GO" id="GO:0005813">
    <property type="term" value="C:centrosome"/>
    <property type="evidence" value="ECO:0007669"/>
    <property type="project" value="UniProtKB-ARBA"/>
</dbReference>
<evidence type="ECO:0000259" key="10">
    <source>
        <dbReference type="SMART" id="SM00382"/>
    </source>
</evidence>
<dbReference type="Pfam" id="PF00004">
    <property type="entry name" value="AAA"/>
    <property type="match status" value="1"/>
</dbReference>
<dbReference type="CTD" id="42846"/>
<proteinExistence type="inferred from homology"/>
<dbReference type="FunFam" id="3.40.50.300:FF:000093">
    <property type="entry name" value="Fidgetin-like 1"/>
    <property type="match status" value="1"/>
</dbReference>
<evidence type="ECO:0000256" key="9">
    <source>
        <dbReference type="SAM" id="Phobius"/>
    </source>
</evidence>
<dbReference type="InterPro" id="IPR041569">
    <property type="entry name" value="AAA_lid_3"/>
</dbReference>
<evidence type="ECO:0000256" key="2">
    <source>
        <dbReference type="ARBA" id="ARBA00022741"/>
    </source>
</evidence>
<dbReference type="InterPro" id="IPR003960">
    <property type="entry name" value="ATPase_AAA_CS"/>
</dbReference>
<keyword evidence="3 7" id="KW-0067">ATP-binding</keyword>
<feature type="domain" description="AAA+ ATPase" evidence="10">
    <location>
        <begin position="364"/>
        <end position="503"/>
    </location>
</feature>
<accession>A0A7M7KK84</accession>
<dbReference type="Gene3D" id="1.20.58.80">
    <property type="entry name" value="Phosphotransferase system, lactose/cellobiose-type IIA subunit"/>
    <property type="match status" value="1"/>
</dbReference>
<keyword evidence="1" id="KW-0493">Microtubule</keyword>
<feature type="region of interest" description="Disordered" evidence="8">
    <location>
        <begin position="213"/>
        <end position="274"/>
    </location>
</feature>
<dbReference type="GO" id="GO:0031114">
    <property type="term" value="P:regulation of microtubule depolymerization"/>
    <property type="evidence" value="ECO:0007669"/>
    <property type="project" value="UniProtKB-ARBA"/>
</dbReference>
<dbReference type="Gene3D" id="3.40.50.300">
    <property type="entry name" value="P-loop containing nucleotide triphosphate hydrolases"/>
    <property type="match status" value="1"/>
</dbReference>
<dbReference type="KEGG" id="vde:111252820"/>
<comment type="catalytic activity">
    <reaction evidence="5">
        <text>n ATP + n H2O + a microtubule = n ADP + n phosphate + (n+1) alpha/beta tubulin heterodimers.</text>
        <dbReference type="EC" id="5.6.1.1"/>
    </reaction>
</comment>
<comment type="similarity">
    <text evidence="7">Belongs to the AAA ATPase family.</text>
</comment>
<dbReference type="GO" id="GO:0005874">
    <property type="term" value="C:microtubule"/>
    <property type="evidence" value="ECO:0007669"/>
    <property type="project" value="UniProtKB-KW"/>
</dbReference>
<evidence type="ECO:0000313" key="11">
    <source>
        <dbReference type="EnsemblMetazoa" id="XP_022667057"/>
    </source>
</evidence>
<dbReference type="InterPro" id="IPR027417">
    <property type="entry name" value="P-loop_NTPase"/>
</dbReference>
<dbReference type="SMART" id="SM00382">
    <property type="entry name" value="AAA"/>
    <property type="match status" value="1"/>
</dbReference>
<dbReference type="InterPro" id="IPR003593">
    <property type="entry name" value="AAA+_ATPase"/>
</dbReference>
<dbReference type="FunCoup" id="A0A7M7KK84">
    <property type="interactions" value="1437"/>
</dbReference>
<dbReference type="AlphaFoldDB" id="A0A7M7KK84"/>
<keyword evidence="9" id="KW-0812">Transmembrane</keyword>
<dbReference type="Gene3D" id="1.10.8.60">
    <property type="match status" value="1"/>
</dbReference>
<evidence type="ECO:0000256" key="8">
    <source>
        <dbReference type="SAM" id="MobiDB-lite"/>
    </source>
</evidence>
<evidence type="ECO:0000256" key="7">
    <source>
        <dbReference type="RuleBase" id="RU003651"/>
    </source>
</evidence>
<protein>
    <recommendedName>
        <fullName evidence="6">microtubule-severing ATPase</fullName>
        <ecNumber evidence="6">5.6.1.1</ecNumber>
    </recommendedName>
</protein>